<feature type="domain" description="Myb/SANT-like DNA-binding" evidence="8">
    <location>
        <begin position="8"/>
        <end position="84"/>
    </location>
</feature>
<feature type="coiled-coil region" evidence="6">
    <location>
        <begin position="277"/>
        <end position="309"/>
    </location>
</feature>
<dbReference type="AlphaFoldDB" id="A0A0A9X2W7"/>
<evidence type="ECO:0000256" key="1">
    <source>
        <dbReference type="ARBA" id="ARBA00011764"/>
    </source>
</evidence>
<evidence type="ECO:0000256" key="4">
    <source>
        <dbReference type="ARBA" id="ARBA00023163"/>
    </source>
</evidence>
<organism evidence="9">
    <name type="scientific">Lygus hesperus</name>
    <name type="common">Western plant bug</name>
    <dbReference type="NCBI Taxonomy" id="30085"/>
    <lineage>
        <taxon>Eukaryota</taxon>
        <taxon>Metazoa</taxon>
        <taxon>Ecdysozoa</taxon>
        <taxon>Arthropoda</taxon>
        <taxon>Hexapoda</taxon>
        <taxon>Insecta</taxon>
        <taxon>Pterygota</taxon>
        <taxon>Neoptera</taxon>
        <taxon>Paraneoptera</taxon>
        <taxon>Hemiptera</taxon>
        <taxon>Heteroptera</taxon>
        <taxon>Panheteroptera</taxon>
        <taxon>Cimicomorpha</taxon>
        <taxon>Miridae</taxon>
        <taxon>Mirini</taxon>
        <taxon>Lygus</taxon>
    </lineage>
</organism>
<feature type="region of interest" description="Disordered" evidence="7">
    <location>
        <begin position="192"/>
        <end position="221"/>
    </location>
</feature>
<dbReference type="PANTHER" id="PTHR23098:SF16">
    <property type="entry name" value="REGULATORY PROTEIN ZESTE"/>
    <property type="match status" value="1"/>
</dbReference>
<comment type="function">
    <text evidence="5">Involved in transvection phenomena (= synapsis-dependent gene expression), where the synaptic pairing of chromosomes carrying genes with which zeste interacts influences the expression of these genes. Zeste binds to DNA and stimulates transcription from a nearby promoter.</text>
</comment>
<sequence>MDDIKKKRAPNFTSHEKSLLVEIVRKYSAVVECKTTNSVSRTEKNEAWSRLADEYNSTSGCEFRTADNLRGAWDNLKKAARRTANQVKKEFNRTGGGSSRAPPLTSVDEAVLSVIGVSATGLENEFDGDADDVFDVATEVPATPPVRPPFEAVASQEVNKDQNVGLLYELEEGTVSPVNGCILESTLIKEPRRIETPATDEEEEKEDSRDVALGNSPKRRDVVPRMLYQRENPALKRASLTKNTSTLAEDEEMAKVLKRRTPTMSLSDELLAEKIRLTKAMRVGQEIENEKKKVELELLQIELRKKKREYGIVNGEKEGLDEEES</sequence>
<gene>
    <name evidence="9" type="ORF">CM83_27498</name>
</gene>
<evidence type="ECO:0000256" key="3">
    <source>
        <dbReference type="ARBA" id="ARBA00023015"/>
    </source>
</evidence>
<reference evidence="9" key="1">
    <citation type="journal article" date="2014" name="PLoS ONE">
        <title>Transcriptome-Based Identification of ABC Transporters in the Western Tarnished Plant Bug Lygus hesperus.</title>
        <authorList>
            <person name="Hull J.J."/>
            <person name="Chaney K."/>
            <person name="Geib S.M."/>
            <person name="Fabrick J.A."/>
            <person name="Brent C.S."/>
            <person name="Walsh D."/>
            <person name="Lavine L.C."/>
        </authorList>
    </citation>
    <scope>NUCLEOTIDE SEQUENCE</scope>
</reference>
<dbReference type="InterPro" id="IPR028002">
    <property type="entry name" value="Myb_DNA-bind_5"/>
</dbReference>
<evidence type="ECO:0000256" key="6">
    <source>
        <dbReference type="SAM" id="Coils"/>
    </source>
</evidence>
<evidence type="ECO:0000256" key="2">
    <source>
        <dbReference type="ARBA" id="ARBA00016807"/>
    </source>
</evidence>
<dbReference type="GO" id="GO:0005634">
    <property type="term" value="C:nucleus"/>
    <property type="evidence" value="ECO:0007669"/>
    <property type="project" value="TreeGrafter"/>
</dbReference>
<reference evidence="9" key="2">
    <citation type="submission" date="2014-07" db="EMBL/GenBank/DDBJ databases">
        <authorList>
            <person name="Hull J."/>
        </authorList>
    </citation>
    <scope>NUCLEOTIDE SEQUENCE</scope>
</reference>
<accession>A0A0A9X2W7</accession>
<evidence type="ECO:0000259" key="8">
    <source>
        <dbReference type="Pfam" id="PF13873"/>
    </source>
</evidence>
<name>A0A0A9X2W7_LYGHE</name>
<keyword evidence="3" id="KW-0805">Transcription regulation</keyword>
<keyword evidence="4" id="KW-0804">Transcription</keyword>
<evidence type="ECO:0000256" key="7">
    <source>
        <dbReference type="SAM" id="MobiDB-lite"/>
    </source>
</evidence>
<comment type="subunit">
    <text evidence="1">Self-associates forming complexes of several hundred monomers.</text>
</comment>
<evidence type="ECO:0000256" key="5">
    <source>
        <dbReference type="ARBA" id="ARBA00025466"/>
    </source>
</evidence>
<dbReference type="PANTHER" id="PTHR23098">
    <property type="entry name" value="AGAP001331-PA-RELATED"/>
    <property type="match status" value="1"/>
</dbReference>
<keyword evidence="6" id="KW-0175">Coiled coil</keyword>
<proteinExistence type="predicted"/>
<dbReference type="Pfam" id="PF13873">
    <property type="entry name" value="Myb_DNA-bind_5"/>
    <property type="match status" value="1"/>
</dbReference>
<protein>
    <recommendedName>
        <fullName evidence="2">Regulatory protein zeste</fullName>
    </recommendedName>
</protein>
<dbReference type="EMBL" id="GBHO01029598">
    <property type="protein sequence ID" value="JAG14006.1"/>
    <property type="molecule type" value="Transcribed_RNA"/>
</dbReference>
<evidence type="ECO:0000313" key="9">
    <source>
        <dbReference type="EMBL" id="JAG14006.1"/>
    </source>
</evidence>